<dbReference type="GO" id="GO:0005886">
    <property type="term" value="C:plasma membrane"/>
    <property type="evidence" value="ECO:0007669"/>
    <property type="project" value="UniProtKB-SubCell"/>
</dbReference>
<dbReference type="EMBL" id="FOJG01000001">
    <property type="protein sequence ID" value="SEW18281.1"/>
    <property type="molecule type" value="Genomic_DNA"/>
</dbReference>
<dbReference type="CDD" id="cd13919">
    <property type="entry name" value="CuRO_HCO_II_like_5"/>
    <property type="match status" value="1"/>
</dbReference>
<evidence type="ECO:0000256" key="8">
    <source>
        <dbReference type="ARBA" id="ARBA00022989"/>
    </source>
</evidence>
<feature type="domain" description="Cytochrome oxidase subunit II transmembrane region profile" evidence="14">
    <location>
        <begin position="63"/>
        <end position="158"/>
    </location>
</feature>
<dbReference type="EC" id="7.1.1.9" evidence="11"/>
<dbReference type="InterPro" id="IPR011759">
    <property type="entry name" value="Cyt_c_oxidase_su2_TM_dom"/>
</dbReference>
<dbReference type="InterPro" id="IPR036257">
    <property type="entry name" value="Cyt_c_oxidase_su2_TM_sf"/>
</dbReference>
<dbReference type="InterPro" id="IPR002429">
    <property type="entry name" value="CcO_II-like_C"/>
</dbReference>
<keyword evidence="6" id="KW-1278">Translocase</keyword>
<feature type="transmembrane region" description="Helical" evidence="12">
    <location>
        <begin position="6"/>
        <end position="23"/>
    </location>
</feature>
<proteinExistence type="inferred from homology"/>
<evidence type="ECO:0000256" key="10">
    <source>
        <dbReference type="RuleBase" id="RU000456"/>
    </source>
</evidence>
<keyword evidence="11" id="KW-0186">Copper</keyword>
<dbReference type="GO" id="GO:0042773">
    <property type="term" value="P:ATP synthesis coupled electron transport"/>
    <property type="evidence" value="ECO:0007669"/>
    <property type="project" value="TreeGrafter"/>
</dbReference>
<dbReference type="Proteomes" id="UP000199310">
    <property type="component" value="Unassembled WGS sequence"/>
</dbReference>
<accession>A0A1I0PUV4</accession>
<feature type="domain" description="Cytochrome oxidase subunit II copper A binding" evidence="13">
    <location>
        <begin position="160"/>
        <end position="314"/>
    </location>
</feature>
<dbReference type="SUPFAM" id="SSF81464">
    <property type="entry name" value="Cytochrome c oxidase subunit II-like, transmembrane region"/>
    <property type="match status" value="1"/>
</dbReference>
<feature type="transmembrane region" description="Helical" evidence="12">
    <location>
        <begin position="130"/>
        <end position="152"/>
    </location>
</feature>
<dbReference type="OrthoDB" id="9781261at2"/>
<dbReference type="AlphaFoldDB" id="A0A1I0PUV4"/>
<comment type="catalytic activity">
    <reaction evidence="11">
        <text>4 Fe(II)-[cytochrome c] + O2 + 8 H(+)(in) = 4 Fe(III)-[cytochrome c] + 2 H2O + 4 H(+)(out)</text>
        <dbReference type="Rhea" id="RHEA:11436"/>
        <dbReference type="Rhea" id="RHEA-COMP:10350"/>
        <dbReference type="Rhea" id="RHEA-COMP:14399"/>
        <dbReference type="ChEBI" id="CHEBI:15377"/>
        <dbReference type="ChEBI" id="CHEBI:15378"/>
        <dbReference type="ChEBI" id="CHEBI:15379"/>
        <dbReference type="ChEBI" id="CHEBI:29033"/>
        <dbReference type="ChEBI" id="CHEBI:29034"/>
        <dbReference type="EC" id="7.1.1.9"/>
    </reaction>
</comment>
<reference evidence="16" key="1">
    <citation type="submission" date="2016-10" db="EMBL/GenBank/DDBJ databases">
        <authorList>
            <person name="Varghese N."/>
            <person name="Submissions S."/>
        </authorList>
    </citation>
    <scope>NUCLEOTIDE SEQUENCE [LARGE SCALE GENOMIC DNA]</scope>
    <source>
        <strain evidence="16">DSM 3695</strain>
    </source>
</reference>
<gene>
    <name evidence="15" type="ORF">SAMN04488122_1009</name>
</gene>
<dbReference type="PRINTS" id="PR01166">
    <property type="entry name" value="CYCOXIDASEII"/>
</dbReference>
<organism evidence="15 16">
    <name type="scientific">Chitinophaga arvensicola</name>
    <dbReference type="NCBI Taxonomy" id="29529"/>
    <lineage>
        <taxon>Bacteria</taxon>
        <taxon>Pseudomonadati</taxon>
        <taxon>Bacteroidota</taxon>
        <taxon>Chitinophagia</taxon>
        <taxon>Chitinophagales</taxon>
        <taxon>Chitinophagaceae</taxon>
        <taxon>Chitinophaga</taxon>
    </lineage>
</organism>
<evidence type="ECO:0000256" key="5">
    <source>
        <dbReference type="ARBA" id="ARBA00022692"/>
    </source>
</evidence>
<keyword evidence="9 12" id="KW-0472">Membrane</keyword>
<dbReference type="RefSeq" id="WP_089891360.1">
    <property type="nucleotide sequence ID" value="NZ_FOJG01000001.1"/>
</dbReference>
<evidence type="ECO:0000313" key="16">
    <source>
        <dbReference type="Proteomes" id="UP000199310"/>
    </source>
</evidence>
<keyword evidence="3 10" id="KW-0813">Transport</keyword>
<dbReference type="InterPro" id="IPR045187">
    <property type="entry name" value="CcO_II"/>
</dbReference>
<dbReference type="PANTHER" id="PTHR22888">
    <property type="entry name" value="CYTOCHROME C OXIDASE, SUBUNIT II"/>
    <property type="match status" value="1"/>
</dbReference>
<dbReference type="SUPFAM" id="SSF49503">
    <property type="entry name" value="Cupredoxins"/>
    <property type="match status" value="1"/>
</dbReference>
<evidence type="ECO:0000256" key="4">
    <source>
        <dbReference type="ARBA" id="ARBA00022660"/>
    </source>
</evidence>
<dbReference type="Gene3D" id="1.10.287.90">
    <property type="match status" value="1"/>
</dbReference>
<dbReference type="Gene3D" id="2.60.40.420">
    <property type="entry name" value="Cupredoxins - blue copper proteins"/>
    <property type="match status" value="1"/>
</dbReference>
<keyword evidence="5 10" id="KW-0812">Transmembrane</keyword>
<evidence type="ECO:0000256" key="9">
    <source>
        <dbReference type="ARBA" id="ARBA00023136"/>
    </source>
</evidence>
<evidence type="ECO:0000256" key="12">
    <source>
        <dbReference type="SAM" id="Phobius"/>
    </source>
</evidence>
<dbReference type="Pfam" id="PF00116">
    <property type="entry name" value="COX2"/>
    <property type="match status" value="1"/>
</dbReference>
<sequence length="347" mass="38630">MSGFLAVLVVVLIFIVIFQIAKASEYVSILKGEKKAREQSNRINGFMLIAFLVLGLIGVYWCNDLLKGKILGESASEQGEGVDTLIYVTLAITGVVFVITQIALFWFAFKYQEKEGRKAFYFPHNNKLEVIWTVIPAIALTILVAFGLKHWFQLTSEAPKDAAVVEITGKQFNWIFRYPGKDGALGRRDFTKIDPAAGNELGLDWNDPLNKDDFMPTEMHLVVGKPVKLVIGSRDVIHDVGLPHFRMKMDAVPGIPTTLWFTPKYTTKQMKEKTGNADFTYEISCDQMCGSGHYSMRGVIVVETQEEYDKWVAGQKSTYSLTHADTAAPAGEAKADSTQKTVAANIK</sequence>
<keyword evidence="4 10" id="KW-0679">Respiratory chain</keyword>
<feature type="transmembrane region" description="Helical" evidence="12">
    <location>
        <begin position="85"/>
        <end position="109"/>
    </location>
</feature>
<evidence type="ECO:0000256" key="6">
    <source>
        <dbReference type="ARBA" id="ARBA00022967"/>
    </source>
</evidence>
<dbReference type="PROSITE" id="PS50999">
    <property type="entry name" value="COX2_TM"/>
    <property type="match status" value="1"/>
</dbReference>
<keyword evidence="7 10" id="KW-0249">Electron transport</keyword>
<dbReference type="GO" id="GO:0004129">
    <property type="term" value="F:cytochrome-c oxidase activity"/>
    <property type="evidence" value="ECO:0007669"/>
    <property type="project" value="UniProtKB-EC"/>
</dbReference>
<comment type="function">
    <text evidence="11">Subunits I and II form the functional core of the enzyme complex. Electrons originating in cytochrome c are transferred via heme a and Cu(A) to the binuclear center formed by heme a3 and Cu(B).</text>
</comment>
<name>A0A1I0PUV4_9BACT</name>
<dbReference type="GO" id="GO:0005507">
    <property type="term" value="F:copper ion binding"/>
    <property type="evidence" value="ECO:0007669"/>
    <property type="project" value="InterPro"/>
</dbReference>
<evidence type="ECO:0000256" key="11">
    <source>
        <dbReference type="RuleBase" id="RU004024"/>
    </source>
</evidence>
<protein>
    <recommendedName>
        <fullName evidence="11">Cytochrome c oxidase subunit 2</fullName>
        <ecNumber evidence="11">7.1.1.9</ecNumber>
    </recommendedName>
</protein>
<evidence type="ECO:0000259" key="14">
    <source>
        <dbReference type="PROSITE" id="PS50999"/>
    </source>
</evidence>
<dbReference type="PROSITE" id="PS50857">
    <property type="entry name" value="COX2_CUA"/>
    <property type="match status" value="1"/>
</dbReference>
<comment type="cofactor">
    <cofactor evidence="11">
        <name>Cu cation</name>
        <dbReference type="ChEBI" id="CHEBI:23378"/>
    </cofactor>
    <text evidence="11">Binds a copper A center.</text>
</comment>
<evidence type="ECO:0000256" key="3">
    <source>
        <dbReference type="ARBA" id="ARBA00022448"/>
    </source>
</evidence>
<evidence type="ECO:0000259" key="13">
    <source>
        <dbReference type="PROSITE" id="PS50857"/>
    </source>
</evidence>
<dbReference type="InterPro" id="IPR008972">
    <property type="entry name" value="Cupredoxin"/>
</dbReference>
<evidence type="ECO:0000256" key="2">
    <source>
        <dbReference type="ARBA" id="ARBA00007866"/>
    </source>
</evidence>
<dbReference type="PANTHER" id="PTHR22888:SF9">
    <property type="entry name" value="CYTOCHROME C OXIDASE SUBUNIT 2"/>
    <property type="match status" value="1"/>
</dbReference>
<evidence type="ECO:0000256" key="7">
    <source>
        <dbReference type="ARBA" id="ARBA00022982"/>
    </source>
</evidence>
<dbReference type="Pfam" id="PF02790">
    <property type="entry name" value="COX2_TM"/>
    <property type="match status" value="1"/>
</dbReference>
<feature type="transmembrane region" description="Helical" evidence="12">
    <location>
        <begin position="43"/>
        <end position="61"/>
    </location>
</feature>
<dbReference type="STRING" id="29529.SAMN04488122_1009"/>
<evidence type="ECO:0000256" key="1">
    <source>
        <dbReference type="ARBA" id="ARBA00004141"/>
    </source>
</evidence>
<comment type="similarity">
    <text evidence="2 10">Belongs to the cytochrome c oxidase subunit 2 family.</text>
</comment>
<evidence type="ECO:0000313" key="15">
    <source>
        <dbReference type="EMBL" id="SEW18281.1"/>
    </source>
</evidence>
<keyword evidence="11" id="KW-0479">Metal-binding</keyword>
<comment type="subcellular location">
    <subcellularLocation>
        <location evidence="10">Cell membrane</location>
        <topology evidence="10">Multi-pass membrane protein</topology>
    </subcellularLocation>
    <subcellularLocation>
        <location evidence="1">Membrane</location>
        <topology evidence="1">Multi-pass membrane protein</topology>
    </subcellularLocation>
</comment>
<keyword evidence="16" id="KW-1185">Reference proteome</keyword>
<keyword evidence="8 12" id="KW-1133">Transmembrane helix</keyword>